<organism evidence="2 3">
    <name type="scientific">Marinagarivorans cellulosilyticus</name>
    <dbReference type="NCBI Taxonomy" id="2721545"/>
    <lineage>
        <taxon>Bacteria</taxon>
        <taxon>Pseudomonadati</taxon>
        <taxon>Pseudomonadota</taxon>
        <taxon>Gammaproteobacteria</taxon>
        <taxon>Cellvibrionales</taxon>
        <taxon>Cellvibrionaceae</taxon>
        <taxon>Marinagarivorans</taxon>
    </lineage>
</organism>
<keyword evidence="3" id="KW-1185">Reference proteome</keyword>
<protein>
    <submittedName>
        <fullName evidence="2">Uncharacterized protein</fullName>
    </submittedName>
</protein>
<evidence type="ECO:0000256" key="1">
    <source>
        <dbReference type="SAM" id="SignalP"/>
    </source>
</evidence>
<dbReference type="PROSITE" id="PS51257">
    <property type="entry name" value="PROKAR_LIPOPROTEIN"/>
    <property type="match status" value="1"/>
</dbReference>
<reference evidence="2 3" key="1">
    <citation type="journal article" date="2022" name="IScience">
        <title>An ultrasensitive nanofiber-based assay for enzymatic hydrolysis and deep-sea microbial degradation of cellulose.</title>
        <authorList>
            <person name="Tsudome M."/>
            <person name="Tachioka M."/>
            <person name="Miyazaki M."/>
            <person name="Uchimura K."/>
            <person name="Tsuda M."/>
            <person name="Takaki Y."/>
            <person name="Deguchi S."/>
        </authorList>
    </citation>
    <scope>NUCLEOTIDE SEQUENCE [LARGE SCALE GENOMIC DNA]</scope>
    <source>
        <strain evidence="2 3">GE09</strain>
    </source>
</reference>
<accession>A0AAN1WHK7</accession>
<proteinExistence type="predicted"/>
<name>A0AAN1WHK7_9GAMM</name>
<sequence>MKKVNLIALALIAGSLTACGSGGGDSAGGVPGTVDDALKSCGGTYEECVGENPQVWVWDEENYDSFAHQQMAVTLEKSHVFYLQSFEDHANRIPDSPDRTELELVDLWAKYYIEKMDSFIVQVKPVIINIHNDYGASTVADRYLENALSEVESIRQRFIEQYDMFIEPRFYSYPDASEHLATLDLLAPYLSQLDTISVEIAMEIN</sequence>
<feature type="chain" id="PRO_5042823136" evidence="1">
    <location>
        <begin position="21"/>
        <end position="205"/>
    </location>
</feature>
<feature type="signal peptide" evidence="1">
    <location>
        <begin position="1"/>
        <end position="20"/>
    </location>
</feature>
<dbReference type="AlphaFoldDB" id="A0AAN1WHK7"/>
<dbReference type="EMBL" id="AP023086">
    <property type="protein sequence ID" value="BCD97749.1"/>
    <property type="molecule type" value="Genomic_DNA"/>
</dbReference>
<evidence type="ECO:0000313" key="3">
    <source>
        <dbReference type="Proteomes" id="UP001320119"/>
    </source>
</evidence>
<dbReference type="Proteomes" id="UP001320119">
    <property type="component" value="Chromosome"/>
</dbReference>
<dbReference type="KEGG" id="marq:MARGE09_P1950"/>
<gene>
    <name evidence="2" type="ORF">MARGE09_P1950</name>
</gene>
<evidence type="ECO:0000313" key="2">
    <source>
        <dbReference type="EMBL" id="BCD97749.1"/>
    </source>
</evidence>
<dbReference type="RefSeq" id="WP_236987226.1">
    <property type="nucleotide sequence ID" value="NZ_AP023086.1"/>
</dbReference>
<keyword evidence="1" id="KW-0732">Signal</keyword>